<dbReference type="GO" id="GO:0006888">
    <property type="term" value="P:endoplasmic reticulum to Golgi vesicle-mediated transport"/>
    <property type="evidence" value="ECO:0007669"/>
    <property type="project" value="TreeGrafter"/>
</dbReference>
<organism evidence="3 4">
    <name type="scientific">Hucho hucho</name>
    <name type="common">huchen</name>
    <dbReference type="NCBI Taxonomy" id="62062"/>
    <lineage>
        <taxon>Eukaryota</taxon>
        <taxon>Metazoa</taxon>
        <taxon>Chordata</taxon>
        <taxon>Craniata</taxon>
        <taxon>Vertebrata</taxon>
        <taxon>Euteleostomi</taxon>
        <taxon>Actinopterygii</taxon>
        <taxon>Neopterygii</taxon>
        <taxon>Teleostei</taxon>
        <taxon>Protacanthopterygii</taxon>
        <taxon>Salmoniformes</taxon>
        <taxon>Salmonidae</taxon>
        <taxon>Salmoninae</taxon>
        <taxon>Hucho</taxon>
    </lineage>
</organism>
<feature type="region of interest" description="Disordered" evidence="2">
    <location>
        <begin position="491"/>
        <end position="518"/>
    </location>
</feature>
<feature type="region of interest" description="Disordered" evidence="2">
    <location>
        <begin position="592"/>
        <end position="613"/>
    </location>
</feature>
<feature type="compositionally biased region" description="Basic and acidic residues" evidence="2">
    <location>
        <begin position="765"/>
        <end position="779"/>
    </location>
</feature>
<dbReference type="Ensembl" id="ENSHHUT00000058691.1">
    <property type="protein sequence ID" value="ENSHHUP00000056735.1"/>
    <property type="gene ID" value="ENSHHUG00000033853.1"/>
</dbReference>
<dbReference type="GO" id="GO:0070971">
    <property type="term" value="C:endoplasmic reticulum exit site"/>
    <property type="evidence" value="ECO:0007669"/>
    <property type="project" value="TreeGrafter"/>
</dbReference>
<feature type="compositionally biased region" description="Acidic residues" evidence="2">
    <location>
        <begin position="235"/>
        <end position="253"/>
    </location>
</feature>
<keyword evidence="1" id="KW-0175">Coiled coil</keyword>
<dbReference type="GO" id="GO:0035459">
    <property type="term" value="P:vesicle cargo loading"/>
    <property type="evidence" value="ECO:0007669"/>
    <property type="project" value="TreeGrafter"/>
</dbReference>
<feature type="compositionally biased region" description="Polar residues" evidence="2">
    <location>
        <begin position="553"/>
        <end position="565"/>
    </location>
</feature>
<reference evidence="3" key="3">
    <citation type="submission" date="2025-09" db="UniProtKB">
        <authorList>
            <consortium name="Ensembl"/>
        </authorList>
    </citation>
    <scope>IDENTIFICATION</scope>
</reference>
<keyword evidence="4" id="KW-1185">Reference proteome</keyword>
<feature type="compositionally biased region" description="Basic and acidic residues" evidence="2">
    <location>
        <begin position="156"/>
        <end position="166"/>
    </location>
</feature>
<feature type="compositionally biased region" description="Basic and acidic residues" evidence="2">
    <location>
        <begin position="445"/>
        <end position="470"/>
    </location>
</feature>
<dbReference type="InterPro" id="IPR051500">
    <property type="entry name" value="cTAGE_MIA/OTOR"/>
</dbReference>
<evidence type="ECO:0000256" key="2">
    <source>
        <dbReference type="SAM" id="MobiDB-lite"/>
    </source>
</evidence>
<evidence type="ECO:0000256" key="1">
    <source>
        <dbReference type="ARBA" id="ARBA00023054"/>
    </source>
</evidence>
<dbReference type="AlphaFoldDB" id="A0A4W5P5A8"/>
<feature type="region of interest" description="Disordered" evidence="2">
    <location>
        <begin position="321"/>
        <end position="470"/>
    </location>
</feature>
<accession>A0A4W5P5A8</accession>
<feature type="compositionally biased region" description="Basic and acidic residues" evidence="2">
    <location>
        <begin position="603"/>
        <end position="613"/>
    </location>
</feature>
<dbReference type="GO" id="GO:0005789">
    <property type="term" value="C:endoplasmic reticulum membrane"/>
    <property type="evidence" value="ECO:0007669"/>
    <property type="project" value="TreeGrafter"/>
</dbReference>
<feature type="compositionally biased region" description="Acidic residues" evidence="2">
    <location>
        <begin position="393"/>
        <end position="402"/>
    </location>
</feature>
<feature type="compositionally biased region" description="Acidic residues" evidence="2">
    <location>
        <begin position="755"/>
        <end position="764"/>
    </location>
</feature>
<reference evidence="3" key="2">
    <citation type="submission" date="2025-08" db="UniProtKB">
        <authorList>
            <consortium name="Ensembl"/>
        </authorList>
    </citation>
    <scope>IDENTIFICATION</scope>
</reference>
<proteinExistence type="predicted"/>
<feature type="region of interest" description="Disordered" evidence="2">
    <location>
        <begin position="156"/>
        <end position="308"/>
    </location>
</feature>
<feature type="region of interest" description="Disordered" evidence="2">
    <location>
        <begin position="536"/>
        <end position="565"/>
    </location>
</feature>
<feature type="compositionally biased region" description="Basic and acidic residues" evidence="2">
    <location>
        <begin position="787"/>
        <end position="805"/>
    </location>
</feature>
<dbReference type="GeneTree" id="ENSGT00950000182767"/>
<feature type="region of interest" description="Disordered" evidence="2">
    <location>
        <begin position="755"/>
        <end position="831"/>
    </location>
</feature>
<evidence type="ECO:0000313" key="3">
    <source>
        <dbReference type="Ensembl" id="ENSHHUP00000056735.1"/>
    </source>
</evidence>
<feature type="compositionally biased region" description="Acidic residues" evidence="2">
    <location>
        <begin position="355"/>
        <end position="372"/>
    </location>
</feature>
<dbReference type="Gene3D" id="2.30.30.40">
    <property type="entry name" value="SH3 Domains"/>
    <property type="match status" value="1"/>
</dbReference>
<protein>
    <submittedName>
        <fullName evidence="3">Uncharacterized protein</fullName>
    </submittedName>
</protein>
<dbReference type="PANTHER" id="PTHR23158:SF54">
    <property type="entry name" value="TRANSPORT AND GOLGI ORGANIZATION PROTEIN 1 HOMOLOG"/>
    <property type="match status" value="1"/>
</dbReference>
<sequence length="877" mass="99435">TRVGNRFGYFNKDQLVINHIYTEKELEIPAEETDFVCFDSGHNKFDSYDIDSLLGSSLLLTDKEESVQVTTETFYLNKSAESTTVEVDEPEVTLLENDEIDRDVPEDIDKVVEVPDDDLRHFEALESSLPQPETLDTKGVESNTVLETTAERIKDYLQKDEQRTEDSVPYSVVEPEEGEIKETPSEPLSKDDPELENAPGGFSEGRPIPELKTTLGITFHAVTSDDEDTWKVTPYDEEDEESDKTEYQQDEESDYHLRETPLLAFSEESSNLEHENIPESYQTDEEDSQSEVPHTQKQDSKDNNLWSSFGDTVFNIVSGGERIAHVAGSEKDDEEEDDDEGEITPEEPPKIEEPKESEEVEQPSELIFEEPADSNFSEDAVKVPDEDSQTLQFEDESEEGDIEPSTPPADEASPFEHTEALAENLTVDDSPVPKQLSQTDMLSDFDSKTNESEQKQAVELPIQKEESRDFSQVENTFKQGGTELFRLFREPYQKVPDPSKNTMVKESHQELSIEEDSIHLKGEDIEEELLEDENAVLSSSKTEHTDEKDTESLSEFGSEQPNNYTQTNVVSSDVLDVVQHDEAIDIEHEVHETENYAESHTPSLKDKVLDPLPNKETEYSDDVLRLTLLRDHFKDEDMECLQKILGLQNLFRVEFLFSDLELKAARLSQTNTSEDIEKVLEAILEASETPILDEIERMLDAQENADLQQEAGEFVEEAAVLDNFQELVFTLRQWYSMARNSALMAVGSQLHLDTDGDISDDAEEEKTFPHSVEDTDKDNLTVTETGEETKAPEKPAHDGHKRPDMGIEEDGGYFNRNKDNQPSSKTLEEIQRGPQTILENTLDTGLSVHMDHPPSGRCSLYFPTFEIVVRCKLYALT</sequence>
<dbReference type="PANTHER" id="PTHR23158">
    <property type="entry name" value="MELANOMA INHIBITORY ACTIVITY-RELATED"/>
    <property type="match status" value="1"/>
</dbReference>
<evidence type="ECO:0000313" key="4">
    <source>
        <dbReference type="Proteomes" id="UP000314982"/>
    </source>
</evidence>
<reference evidence="4" key="1">
    <citation type="submission" date="2018-06" db="EMBL/GenBank/DDBJ databases">
        <title>Genome assembly of Danube salmon.</title>
        <authorList>
            <person name="Macqueen D.J."/>
            <person name="Gundappa M.K."/>
        </authorList>
    </citation>
    <scope>NUCLEOTIDE SEQUENCE [LARGE SCALE GENOMIC DNA]</scope>
</reference>
<dbReference type="GO" id="GO:0009306">
    <property type="term" value="P:protein secretion"/>
    <property type="evidence" value="ECO:0007669"/>
    <property type="project" value="TreeGrafter"/>
</dbReference>
<dbReference type="Proteomes" id="UP000314982">
    <property type="component" value="Unassembled WGS sequence"/>
</dbReference>
<feature type="compositionally biased region" description="Basic and acidic residues" evidence="2">
    <location>
        <begin position="541"/>
        <end position="551"/>
    </location>
</feature>
<feature type="compositionally biased region" description="Acidic residues" evidence="2">
    <location>
        <begin position="331"/>
        <end position="345"/>
    </location>
</feature>
<feature type="compositionally biased region" description="Basic and acidic residues" evidence="2">
    <location>
        <begin position="178"/>
        <end position="192"/>
    </location>
</feature>
<feature type="compositionally biased region" description="Basic and acidic residues" evidence="2">
    <location>
        <begin position="503"/>
        <end position="518"/>
    </location>
</feature>
<name>A0A4W5P5A8_9TELE</name>